<dbReference type="InterPro" id="IPR023867">
    <property type="entry name" value="Sulphatase_maturase_rSAM"/>
</dbReference>
<dbReference type="InterPro" id="IPR000385">
    <property type="entry name" value="MoaA_NifB_PqqE_Fe-S-bd_CS"/>
</dbReference>
<name>A0ABT4D852_9CLOT</name>
<dbReference type="PANTHER" id="PTHR43273:SF8">
    <property type="entry name" value="RADICAL SAM DOMAIN PROTEIN"/>
    <property type="match status" value="1"/>
</dbReference>
<dbReference type="InterPro" id="IPR007197">
    <property type="entry name" value="rSAM"/>
</dbReference>
<dbReference type="PROSITE" id="PS01305">
    <property type="entry name" value="MOAA_NIFB_PQQE"/>
    <property type="match status" value="1"/>
</dbReference>
<dbReference type="RefSeq" id="WP_268060899.1">
    <property type="nucleotide sequence ID" value="NZ_JAPQFJ010000006.1"/>
</dbReference>
<dbReference type="SFLD" id="SFLDG01384">
    <property type="entry name" value="thioether_bond_formation_requi"/>
    <property type="match status" value="1"/>
</dbReference>
<dbReference type="InterPro" id="IPR013785">
    <property type="entry name" value="Aldolase_TIM"/>
</dbReference>
<keyword evidence="5" id="KW-0408">Iron</keyword>
<keyword evidence="3" id="KW-0949">S-adenosyl-L-methionine</keyword>
<dbReference type="PROSITE" id="PS51918">
    <property type="entry name" value="RADICAL_SAM"/>
    <property type="match status" value="1"/>
</dbReference>
<dbReference type="Gene3D" id="3.20.20.70">
    <property type="entry name" value="Aldolase class I"/>
    <property type="match status" value="1"/>
</dbReference>
<evidence type="ECO:0000256" key="2">
    <source>
        <dbReference type="ARBA" id="ARBA00022485"/>
    </source>
</evidence>
<evidence type="ECO:0000259" key="7">
    <source>
        <dbReference type="PROSITE" id="PS51918"/>
    </source>
</evidence>
<dbReference type="SFLD" id="SFLDS00029">
    <property type="entry name" value="Radical_SAM"/>
    <property type="match status" value="1"/>
</dbReference>
<evidence type="ECO:0000313" key="8">
    <source>
        <dbReference type="EMBL" id="MCY6958485.1"/>
    </source>
</evidence>
<comment type="caution">
    <text evidence="8">The sequence shown here is derived from an EMBL/GenBank/DDBJ whole genome shotgun (WGS) entry which is preliminary data.</text>
</comment>
<dbReference type="NCBIfam" id="TIGR04068">
    <property type="entry name" value="rSAM_ocin_clost"/>
    <property type="match status" value="1"/>
</dbReference>
<dbReference type="Pfam" id="PF04055">
    <property type="entry name" value="Radical_SAM"/>
    <property type="match status" value="1"/>
</dbReference>
<comment type="cofactor">
    <cofactor evidence="1">
        <name>[4Fe-4S] cluster</name>
        <dbReference type="ChEBI" id="CHEBI:49883"/>
    </cofactor>
</comment>
<dbReference type="InterPro" id="IPR024001">
    <property type="entry name" value="Cys-rich_pep_rSAM_mat_CcpM"/>
</dbReference>
<dbReference type="InterPro" id="IPR023885">
    <property type="entry name" value="4Fe4S-binding_SPASM_dom"/>
</dbReference>
<evidence type="ECO:0000256" key="1">
    <source>
        <dbReference type="ARBA" id="ARBA00001966"/>
    </source>
</evidence>
<evidence type="ECO:0000256" key="3">
    <source>
        <dbReference type="ARBA" id="ARBA00022691"/>
    </source>
</evidence>
<gene>
    <name evidence="8" type="primary">ccpM</name>
    <name evidence="8" type="ORF">OW729_07705</name>
</gene>
<dbReference type="CDD" id="cd01335">
    <property type="entry name" value="Radical_SAM"/>
    <property type="match status" value="1"/>
</dbReference>
<evidence type="ECO:0000256" key="4">
    <source>
        <dbReference type="ARBA" id="ARBA00022723"/>
    </source>
</evidence>
<dbReference type="SFLD" id="SFLDG01067">
    <property type="entry name" value="SPASM/twitch_domain_containing"/>
    <property type="match status" value="1"/>
</dbReference>
<dbReference type="PANTHER" id="PTHR43273">
    <property type="entry name" value="ANAEROBIC SULFATASE-MATURATING ENZYME HOMOLOG ASLB-RELATED"/>
    <property type="match status" value="1"/>
</dbReference>
<dbReference type="Proteomes" id="UP001144612">
    <property type="component" value="Unassembled WGS sequence"/>
</dbReference>
<evidence type="ECO:0000256" key="6">
    <source>
        <dbReference type="ARBA" id="ARBA00023014"/>
    </source>
</evidence>
<evidence type="ECO:0000313" key="9">
    <source>
        <dbReference type="Proteomes" id="UP001144612"/>
    </source>
</evidence>
<keyword evidence="9" id="KW-1185">Reference proteome</keyword>
<evidence type="ECO:0000256" key="5">
    <source>
        <dbReference type="ARBA" id="ARBA00023004"/>
    </source>
</evidence>
<dbReference type="SUPFAM" id="SSF102114">
    <property type="entry name" value="Radical SAM enzymes"/>
    <property type="match status" value="1"/>
</dbReference>
<organism evidence="8 9">
    <name type="scientific">Clostridium brassicae</name>
    <dbReference type="NCBI Taxonomy" id="2999072"/>
    <lineage>
        <taxon>Bacteria</taxon>
        <taxon>Bacillati</taxon>
        <taxon>Bacillota</taxon>
        <taxon>Clostridia</taxon>
        <taxon>Eubacteriales</taxon>
        <taxon>Clostridiaceae</taxon>
        <taxon>Clostridium</taxon>
    </lineage>
</organism>
<dbReference type="NCBIfam" id="TIGR04085">
    <property type="entry name" value="rSAM_more_4Fe4S"/>
    <property type="match status" value="1"/>
</dbReference>
<keyword evidence="6" id="KW-0411">Iron-sulfur</keyword>
<keyword evidence="4" id="KW-0479">Metal-binding</keyword>
<dbReference type="InterPro" id="IPR058240">
    <property type="entry name" value="rSAM_sf"/>
</dbReference>
<dbReference type="EMBL" id="JAPQFJ010000006">
    <property type="protein sequence ID" value="MCY6958485.1"/>
    <property type="molecule type" value="Genomic_DNA"/>
</dbReference>
<reference evidence="8" key="1">
    <citation type="submission" date="2022-12" db="EMBL/GenBank/DDBJ databases">
        <title>Clostridium sp. nov., isolated from industrial wastewater.</title>
        <authorList>
            <person name="Jiayan W."/>
        </authorList>
    </citation>
    <scope>NUCLEOTIDE SEQUENCE</scope>
    <source>
        <strain evidence="8">ZC22-4</strain>
    </source>
</reference>
<proteinExistence type="predicted"/>
<accession>A0ABT4D852</accession>
<protein>
    <submittedName>
        <fullName evidence="8">Cys-rich peptide radical SAM maturase CcpM</fullName>
    </submittedName>
</protein>
<keyword evidence="2" id="KW-0004">4Fe-4S</keyword>
<dbReference type="SFLD" id="SFLDG01386">
    <property type="entry name" value="main_SPASM_domain-containing"/>
    <property type="match status" value="1"/>
</dbReference>
<feature type="domain" description="Radical SAM core" evidence="7">
    <location>
        <begin position="75"/>
        <end position="313"/>
    </location>
</feature>
<sequence length="464" mass="54563">MRNTIIHLFETHGHYYLYDVNVNDIVEINNKAYCDLMDNNYENNKDIKKLIEQGFLMQRREFIMQHPLDKQLEGLLKRNLKSMTLQVTKNCNLRCKYCVYSGTYTNRTHKNERMSETIAYKSIDFFLEHAIDSEYLNLGFYGGEPILEFDLIKKCIEYMENNKGDKTVTYSMTTNATLLTKEMIEFLNKYSVELTISLDGPKDIHNLNRISADEKVGSFNKVINSIQLVEKECPEYSKFINFNAVMTPEYGFEIYNKFFCEDDLIKHYVSVVNLPSNNYAKNKYTLNEEFIEEFNYELFKYYFSTIRNDADIKVSKLLKMHYQRLHDDIHEGLKISTDNLKIEHPSGPCVVGRHRLFVETGGDFYPCERVSECSEIMKIGNIYRGFDLTNIRNMLNIGKITEEKCRNCWAFRFCTICAVKADGGDKLSAEMKASHCEEIKRSVDDRMKDYCMFKEMGYDFEKEN</sequence>